<keyword evidence="2" id="KW-1185">Reference proteome</keyword>
<evidence type="ECO:0000313" key="2">
    <source>
        <dbReference type="Proteomes" id="UP000299102"/>
    </source>
</evidence>
<reference evidence="1 2" key="1">
    <citation type="journal article" date="2019" name="Commun. Biol.">
        <title>The bagworm genome reveals a unique fibroin gene that provides high tensile strength.</title>
        <authorList>
            <person name="Kono N."/>
            <person name="Nakamura H."/>
            <person name="Ohtoshi R."/>
            <person name="Tomita M."/>
            <person name="Numata K."/>
            <person name="Arakawa K."/>
        </authorList>
    </citation>
    <scope>NUCLEOTIDE SEQUENCE [LARGE SCALE GENOMIC DNA]</scope>
</reference>
<accession>A0A4C1UP53</accession>
<proteinExistence type="predicted"/>
<dbReference type="Proteomes" id="UP000299102">
    <property type="component" value="Unassembled WGS sequence"/>
</dbReference>
<dbReference type="EMBL" id="BGZK01000199">
    <property type="protein sequence ID" value="GBP27837.1"/>
    <property type="molecule type" value="Genomic_DNA"/>
</dbReference>
<evidence type="ECO:0000313" key="1">
    <source>
        <dbReference type="EMBL" id="GBP27837.1"/>
    </source>
</evidence>
<organism evidence="1 2">
    <name type="scientific">Eumeta variegata</name>
    <name type="common">Bagworm moth</name>
    <name type="synonym">Eumeta japonica</name>
    <dbReference type="NCBI Taxonomy" id="151549"/>
    <lineage>
        <taxon>Eukaryota</taxon>
        <taxon>Metazoa</taxon>
        <taxon>Ecdysozoa</taxon>
        <taxon>Arthropoda</taxon>
        <taxon>Hexapoda</taxon>
        <taxon>Insecta</taxon>
        <taxon>Pterygota</taxon>
        <taxon>Neoptera</taxon>
        <taxon>Endopterygota</taxon>
        <taxon>Lepidoptera</taxon>
        <taxon>Glossata</taxon>
        <taxon>Ditrysia</taxon>
        <taxon>Tineoidea</taxon>
        <taxon>Psychidae</taxon>
        <taxon>Oiketicinae</taxon>
        <taxon>Eumeta</taxon>
    </lineage>
</organism>
<dbReference type="AlphaFoldDB" id="A0A4C1UP53"/>
<gene>
    <name evidence="1" type="ORF">EVAR_94241_1</name>
</gene>
<name>A0A4C1UP53_EUMVA</name>
<protein>
    <submittedName>
        <fullName evidence="1">Uncharacterized protein</fullName>
    </submittedName>
</protein>
<comment type="caution">
    <text evidence="1">The sequence shown here is derived from an EMBL/GenBank/DDBJ whole genome shotgun (WGS) entry which is preliminary data.</text>
</comment>
<sequence length="68" mass="7038">MLKNTRGRGGAGTVVAERLQLSGGLHLLAALQAFRTSTNSMLPPVRTFNAGGAVAARVIKARHGIPMA</sequence>